<dbReference type="InterPro" id="IPR003663">
    <property type="entry name" value="Sugar/inositol_transpt"/>
</dbReference>
<dbReference type="Proteomes" id="UP000318571">
    <property type="component" value="Chromosome 7"/>
</dbReference>
<evidence type="ECO:0000256" key="2">
    <source>
        <dbReference type="ARBA" id="ARBA00022448"/>
    </source>
</evidence>
<feature type="transmembrane region" description="Helical" evidence="8">
    <location>
        <begin position="16"/>
        <end position="41"/>
    </location>
</feature>
<comment type="subcellular location">
    <subcellularLocation>
        <location evidence="1">Cell membrane</location>
        <topology evidence="1">Multi-pass membrane protein</topology>
    </subcellularLocation>
</comment>
<dbReference type="OMA" id="VAQFLCM"/>
<dbReference type="InterPro" id="IPR005829">
    <property type="entry name" value="Sugar_transporter_CS"/>
</dbReference>
<evidence type="ECO:0000313" key="10">
    <source>
        <dbReference type="EMBL" id="TRY72573.1"/>
    </source>
</evidence>
<feature type="transmembrane region" description="Helical" evidence="8">
    <location>
        <begin position="197"/>
        <end position="218"/>
    </location>
</feature>
<feature type="transmembrane region" description="Helical" evidence="8">
    <location>
        <begin position="415"/>
        <end position="435"/>
    </location>
</feature>
<feature type="transmembrane region" description="Helical" evidence="8">
    <location>
        <begin position="167"/>
        <end position="185"/>
    </location>
</feature>
<dbReference type="PROSITE" id="PS50850">
    <property type="entry name" value="MFS"/>
    <property type="match status" value="1"/>
</dbReference>
<dbReference type="AlphaFoldDB" id="A0A553P4H4"/>
<sequence length="499" mass="54221">MERVGKRNNSRLDEKFAMACSGISGPLALAIFSAVLGMFQFGFNTGVINSPGVHIKAFINETGDGEYSEAKVETLFSLAVSACLVGGMIGGLSGGWLADKFGRRQGLWYTQVFTIVGSILMGFCEMAGSYAMLFIGRFSIGISCGLFTGLAPLYISEVAPIDIRGGLGVVNQLAVTTGIFFSQVLGLEVVLGSRTLWPLLLALGGAVPSILQVILLPLNPESPRYLIITKGQEEAGRKALAKFSKSANPEAEFEEIRSSMDVGNQEKMSVIQLLKSKECRLPLLICVLMHLSQQLSGMVAIFYYSTTFFIGAGVEKERAQYATLGVGAIMMIMTLVTLPLMDRLGRRFLHLTGLGGIFICAILITIGQNLDREQEWVGYFIIFSTLLFVVFFAFGPGSIPWLITGEMFLQAPRPSAFAVATLVNWLANLGVGLLFPLMEQEISSYSFLPFAVITGILYVTLYVYLPETKGRSVEEISTLLTLPGAWLGSYNKRESAVKL</sequence>
<comment type="similarity">
    <text evidence="7">Belongs to the major facilitator superfamily. Sugar transporter (TC 2.A.1.1) family.</text>
</comment>
<keyword evidence="6 8" id="KW-0472">Membrane</keyword>
<dbReference type="PROSITE" id="PS00216">
    <property type="entry name" value="SUGAR_TRANSPORT_1"/>
    <property type="match status" value="2"/>
</dbReference>
<feature type="transmembrane region" description="Helical" evidence="8">
    <location>
        <begin position="281"/>
        <end position="304"/>
    </location>
</feature>
<keyword evidence="5 8" id="KW-1133">Transmembrane helix</keyword>
<feature type="transmembrane region" description="Helical" evidence="8">
    <location>
        <begin position="319"/>
        <end position="341"/>
    </location>
</feature>
<feature type="transmembrane region" description="Helical" evidence="8">
    <location>
        <begin position="75"/>
        <end position="98"/>
    </location>
</feature>
<dbReference type="FunFam" id="1.20.1250.20:FF:001511">
    <property type="entry name" value="Solute carrier family 2, facilitated glucose transporter member 5"/>
    <property type="match status" value="1"/>
</dbReference>
<dbReference type="STRING" id="6832.A0A553P4H4"/>
<keyword evidence="4 8" id="KW-0812">Transmembrane</keyword>
<dbReference type="SUPFAM" id="SSF103473">
    <property type="entry name" value="MFS general substrate transporter"/>
    <property type="match status" value="1"/>
</dbReference>
<evidence type="ECO:0000256" key="6">
    <source>
        <dbReference type="ARBA" id="ARBA00023136"/>
    </source>
</evidence>
<evidence type="ECO:0000256" key="4">
    <source>
        <dbReference type="ARBA" id="ARBA00022692"/>
    </source>
</evidence>
<feature type="domain" description="Major facilitator superfamily (MFS) profile" evidence="9">
    <location>
        <begin position="30"/>
        <end position="469"/>
    </location>
</feature>
<evidence type="ECO:0000256" key="7">
    <source>
        <dbReference type="RuleBase" id="RU003346"/>
    </source>
</evidence>
<dbReference type="EMBL" id="VCGU01000008">
    <property type="protein sequence ID" value="TRY72573.1"/>
    <property type="molecule type" value="Genomic_DNA"/>
</dbReference>
<feature type="transmembrane region" description="Helical" evidence="8">
    <location>
        <begin position="376"/>
        <end position="403"/>
    </location>
</feature>
<dbReference type="PANTHER" id="PTHR23503:SF128">
    <property type="entry name" value="GLUCOSE TRANSPORTER TYPE 1"/>
    <property type="match status" value="1"/>
</dbReference>
<feature type="transmembrane region" description="Helical" evidence="8">
    <location>
        <begin position="107"/>
        <end position="128"/>
    </location>
</feature>
<proteinExistence type="inferred from homology"/>
<keyword evidence="3" id="KW-1003">Cell membrane</keyword>
<organism evidence="10 11">
    <name type="scientific">Tigriopus californicus</name>
    <name type="common">Marine copepod</name>
    <dbReference type="NCBI Taxonomy" id="6832"/>
    <lineage>
        <taxon>Eukaryota</taxon>
        <taxon>Metazoa</taxon>
        <taxon>Ecdysozoa</taxon>
        <taxon>Arthropoda</taxon>
        <taxon>Crustacea</taxon>
        <taxon>Multicrustacea</taxon>
        <taxon>Hexanauplia</taxon>
        <taxon>Copepoda</taxon>
        <taxon>Harpacticoida</taxon>
        <taxon>Harpacticidae</taxon>
        <taxon>Tigriopus</taxon>
    </lineage>
</organism>
<reference evidence="10 11" key="1">
    <citation type="journal article" date="2018" name="Nat. Ecol. Evol.">
        <title>Genomic signatures of mitonuclear coevolution across populations of Tigriopus californicus.</title>
        <authorList>
            <person name="Barreto F.S."/>
            <person name="Watson E.T."/>
            <person name="Lima T.G."/>
            <person name="Willett C.S."/>
            <person name="Edmands S."/>
            <person name="Li W."/>
            <person name="Burton R.S."/>
        </authorList>
    </citation>
    <scope>NUCLEOTIDE SEQUENCE [LARGE SCALE GENOMIC DNA]</scope>
    <source>
        <strain evidence="10 11">San Diego</strain>
    </source>
</reference>
<dbReference type="Pfam" id="PF00083">
    <property type="entry name" value="Sugar_tr"/>
    <property type="match status" value="1"/>
</dbReference>
<evidence type="ECO:0000256" key="5">
    <source>
        <dbReference type="ARBA" id="ARBA00022989"/>
    </source>
</evidence>
<dbReference type="PANTHER" id="PTHR23503">
    <property type="entry name" value="SOLUTE CARRIER FAMILY 2"/>
    <property type="match status" value="1"/>
</dbReference>
<evidence type="ECO:0000256" key="8">
    <source>
        <dbReference type="SAM" id="Phobius"/>
    </source>
</evidence>
<evidence type="ECO:0000313" key="11">
    <source>
        <dbReference type="Proteomes" id="UP000318571"/>
    </source>
</evidence>
<accession>A0A553P4H4</accession>
<dbReference type="GO" id="GO:0005353">
    <property type="term" value="F:fructose transmembrane transporter activity"/>
    <property type="evidence" value="ECO:0007669"/>
    <property type="project" value="UniProtKB-ARBA"/>
</dbReference>
<comment type="caution">
    <text evidence="10">The sequence shown here is derived from an EMBL/GenBank/DDBJ whole genome shotgun (WGS) entry which is preliminary data.</text>
</comment>
<evidence type="ECO:0000256" key="3">
    <source>
        <dbReference type="ARBA" id="ARBA00022475"/>
    </source>
</evidence>
<dbReference type="InterPro" id="IPR020846">
    <property type="entry name" value="MFS_dom"/>
</dbReference>
<dbReference type="Gene3D" id="1.20.1250.20">
    <property type="entry name" value="MFS general substrate transporter like domains"/>
    <property type="match status" value="1"/>
</dbReference>
<gene>
    <name evidence="10" type="ORF">TCAL_00194</name>
</gene>
<feature type="transmembrane region" description="Helical" evidence="8">
    <location>
        <begin position="134"/>
        <end position="155"/>
    </location>
</feature>
<keyword evidence="11" id="KW-1185">Reference proteome</keyword>
<dbReference type="PRINTS" id="PR00171">
    <property type="entry name" value="SUGRTRNSPORT"/>
</dbReference>
<dbReference type="InterPro" id="IPR005828">
    <property type="entry name" value="MFS_sugar_transport-like"/>
</dbReference>
<dbReference type="InterPro" id="IPR045263">
    <property type="entry name" value="GLUT"/>
</dbReference>
<name>A0A553P4H4_TIGCA</name>
<evidence type="ECO:0000256" key="1">
    <source>
        <dbReference type="ARBA" id="ARBA00004651"/>
    </source>
</evidence>
<keyword evidence="2 7" id="KW-0813">Transport</keyword>
<dbReference type="InterPro" id="IPR036259">
    <property type="entry name" value="MFS_trans_sf"/>
</dbReference>
<protein>
    <recommendedName>
        <fullName evidence="9">Major facilitator superfamily (MFS) profile domain-containing protein</fullName>
    </recommendedName>
</protein>
<feature type="transmembrane region" description="Helical" evidence="8">
    <location>
        <begin position="348"/>
        <end position="370"/>
    </location>
</feature>
<dbReference type="GO" id="GO:1990539">
    <property type="term" value="P:fructose import across plasma membrane"/>
    <property type="evidence" value="ECO:0007669"/>
    <property type="project" value="UniProtKB-ARBA"/>
</dbReference>
<dbReference type="NCBIfam" id="TIGR00879">
    <property type="entry name" value="SP"/>
    <property type="match status" value="1"/>
</dbReference>
<dbReference type="GO" id="GO:0005886">
    <property type="term" value="C:plasma membrane"/>
    <property type="evidence" value="ECO:0007669"/>
    <property type="project" value="UniProtKB-SubCell"/>
</dbReference>
<evidence type="ECO:0000259" key="9">
    <source>
        <dbReference type="PROSITE" id="PS50850"/>
    </source>
</evidence>
<feature type="transmembrane region" description="Helical" evidence="8">
    <location>
        <begin position="447"/>
        <end position="465"/>
    </location>
</feature>